<dbReference type="AlphaFoldDB" id="A0AAD5YLX1"/>
<organism evidence="2 3">
    <name type="scientific">Meripilus lineatus</name>
    <dbReference type="NCBI Taxonomy" id="2056292"/>
    <lineage>
        <taxon>Eukaryota</taxon>
        <taxon>Fungi</taxon>
        <taxon>Dikarya</taxon>
        <taxon>Basidiomycota</taxon>
        <taxon>Agaricomycotina</taxon>
        <taxon>Agaricomycetes</taxon>
        <taxon>Polyporales</taxon>
        <taxon>Meripilaceae</taxon>
        <taxon>Meripilus</taxon>
    </lineage>
</organism>
<comment type="caution">
    <text evidence="2">The sequence shown here is derived from an EMBL/GenBank/DDBJ whole genome shotgun (WGS) entry which is preliminary data.</text>
</comment>
<gene>
    <name evidence="2" type="ORF">NLI96_g2536</name>
</gene>
<reference evidence="2" key="1">
    <citation type="submission" date="2022-07" db="EMBL/GenBank/DDBJ databases">
        <title>Genome Sequence of Physisporinus lineatus.</title>
        <authorList>
            <person name="Buettner E."/>
        </authorList>
    </citation>
    <scope>NUCLEOTIDE SEQUENCE</scope>
    <source>
        <strain evidence="2">VT162</strain>
    </source>
</reference>
<dbReference type="Proteomes" id="UP001212997">
    <property type="component" value="Unassembled WGS sequence"/>
</dbReference>
<dbReference type="EMBL" id="JANAWD010000057">
    <property type="protein sequence ID" value="KAJ3488879.1"/>
    <property type="molecule type" value="Genomic_DNA"/>
</dbReference>
<evidence type="ECO:0000313" key="3">
    <source>
        <dbReference type="Proteomes" id="UP001212997"/>
    </source>
</evidence>
<accession>A0AAD5YLX1</accession>
<feature type="compositionally biased region" description="Basic and acidic residues" evidence="1">
    <location>
        <begin position="28"/>
        <end position="79"/>
    </location>
</feature>
<feature type="compositionally biased region" description="Acidic residues" evidence="1">
    <location>
        <begin position="80"/>
        <end position="94"/>
    </location>
</feature>
<evidence type="ECO:0000313" key="2">
    <source>
        <dbReference type="EMBL" id="KAJ3488879.1"/>
    </source>
</evidence>
<protein>
    <submittedName>
        <fullName evidence="2">Uncharacterized protein</fullName>
    </submittedName>
</protein>
<name>A0AAD5YLX1_9APHY</name>
<keyword evidence="3" id="KW-1185">Reference proteome</keyword>
<feature type="region of interest" description="Disordered" evidence="1">
    <location>
        <begin position="1"/>
        <end position="101"/>
    </location>
</feature>
<evidence type="ECO:0000256" key="1">
    <source>
        <dbReference type="SAM" id="MobiDB-lite"/>
    </source>
</evidence>
<proteinExistence type="predicted"/>
<sequence length="276" mass="31495">MTQPTVPTEPERRSAKRKLSTSASIQDAAKKTKVDEGDIEKGRPDPPSPDKKKLVDTKPSDPPKNESHDVRDAEASCHSDDEDEDNYDDDDEENCPPIEASTKYKSGPRVFYIWREALSTLVPKDEDQGQGFLVPKVPFDDCYKKVIACQGTEADKKAIIDECLYNIHKFAVYNEGEDRASDGARKLEEVWKVEKKRSDWWFKVTLDSQEPENGKPATRLTMLEYEEDFQYPDGVEAERGEASRWWITNVAAPDAETLKGIEYLKDRVWDGRDPMD</sequence>